<feature type="compositionally biased region" description="Acidic residues" evidence="1">
    <location>
        <begin position="859"/>
        <end position="869"/>
    </location>
</feature>
<protein>
    <submittedName>
        <fullName evidence="2">Uncharacterized protein</fullName>
    </submittedName>
</protein>
<comment type="caution">
    <text evidence="2">The sequence shown here is derived from an EMBL/GenBank/DDBJ whole genome shotgun (WGS) entry which is preliminary data.</text>
</comment>
<keyword evidence="3" id="KW-1185">Reference proteome</keyword>
<feature type="region of interest" description="Disordered" evidence="1">
    <location>
        <begin position="848"/>
        <end position="886"/>
    </location>
</feature>
<sequence>MTHKAPSLVRWLDANNVGTTNPALRRHAAQQQLLMDIADEIDKASATPSFQGDTLGDDNMPRPSSEWVDAKAANFGRLATDLSQTATTSTQKQALSNFSMQFYDLAAEIRRLSVRSAEQRAHQETKRREDREAKARVNRASRLPMDTPTNGNTASVSNSVTNPGRINLLQSTAGVSQAVKRVSATSITTTNTQVQPSINAPACHIAGIAPALAHTSGCESSGNTAMACNPHAHNSLHATLQHSERNSVSHVAASSFSGPSASDATHVPADTQPGPNFPINVGASDTSVPVAAFMNRDTKDLLALGSQTSLDMQSRGEVIPNLVPSDDFDYTYGDGQFAAFGARSVNLTWPDHFEANVERYDNAARLGTGDDDSSADFSQVTDVTKIGSFPSSGLVSDEDVLDLTADTDSEEDSDWLNTDSEDEGVTRALATLPNPVMSSLSNSVVTQAPFSSFANGDAVGNIWYQQHTDLSSQEPHLFLPLASPTSYRSRFSFHPPPFLAGATTSKSAPRVLAIPPWRAPVVATQDDIRALSHWLATHVIGRLAYPEPARSEALGASSDEWDLGGIIDKAAKRKSGAVDFEPKGVLPGRPVTPVRPYRVHGKVPADPFKVLSVHGHGPTIKPHAQLVSMIAHLISEKEITAEVIVAAAWFVDALPVHEVDDDVNNNKLRELLRTSNAGESFGVERRLIMLGLLLADMSISDQHWSASDWGLASGVPKVKACAMERLALISLKHSISIQPKTWLDHCTNVYSSLAKLRFEPSLNWALLDVCHRMVQTARSIVEGDHINKNQWKKARSQLDFHAGVEAIRAHQIDTSAMPAEAVLEDRDDAWLDDVGRDAECAVAQLVDSDQENIRPAQMGDDDDEYEEFDGAGSFPQPTFDEEDEDEYDGPMFTDAATFHEAILPPQRLQEAAPTSFSAVALAQRLQVVATQQNASFVPVDSAIGEMSQMTGNTSSTFVNNNDIDVFDDNASDCDSDFEEYDGAGRFPMPFAPPTRHQSMSASESDMSDASDFGILAGNNSSPCRAASVKSNDSLVHGFAGLTVTGRLHGGTMKRSVSNGSTASRYADGTLKQPRAVAPLVVTRAHVVSLETQAEHLALVPYHPATVPTRDQNEVITSLRKIRNEVAAGTLTNRPFPAPPVVANKAVPAHPVKPVVALPPPGARPPQLRREERILGRWTKNGAFGAHPLSEKTRSTVPSVSNLTHMGPSFFAPPGHGPRFGQASMARPVQPWTTATTWVPVAGPVPTQIPTKSHTQNQAPAPGLLELPPLSDIRSAASSGSGDRGGPRTPASLFRVLSWRNNVAAAGSERPPSVASSIATVPDALGCRMNPNVWEYRHALDEALAEEEEEHELTGYPPPCGRVDLPELQPGTVITLRARRSGMWSSWFEQDHHVTSNNGCAPQVTALS</sequence>
<gene>
    <name evidence="2" type="ORF">EHS24_007750</name>
</gene>
<feature type="compositionally biased region" description="Polar residues" evidence="1">
    <location>
        <begin position="1247"/>
        <end position="1257"/>
    </location>
</feature>
<name>A0A427XV01_9TREE</name>
<evidence type="ECO:0000313" key="2">
    <source>
        <dbReference type="EMBL" id="RSH82756.1"/>
    </source>
</evidence>
<dbReference type="OrthoDB" id="286814at2759"/>
<feature type="region of interest" description="Disordered" evidence="1">
    <location>
        <begin position="1247"/>
        <end position="1288"/>
    </location>
</feature>
<dbReference type="GeneID" id="39592293"/>
<evidence type="ECO:0000256" key="1">
    <source>
        <dbReference type="SAM" id="MobiDB-lite"/>
    </source>
</evidence>
<feature type="region of interest" description="Disordered" evidence="1">
    <location>
        <begin position="116"/>
        <end position="163"/>
    </location>
</feature>
<reference evidence="2 3" key="1">
    <citation type="submission" date="2018-11" db="EMBL/GenBank/DDBJ databases">
        <title>Genome sequence of Apiotrichum porosum DSM 27194.</title>
        <authorList>
            <person name="Aliyu H."/>
            <person name="Gorte O."/>
            <person name="Ochsenreither K."/>
        </authorList>
    </citation>
    <scope>NUCLEOTIDE SEQUENCE [LARGE SCALE GENOMIC DNA]</scope>
    <source>
        <strain evidence="2 3">DSM 27194</strain>
    </source>
</reference>
<dbReference type="EMBL" id="RSCE01000005">
    <property type="protein sequence ID" value="RSH82756.1"/>
    <property type="molecule type" value="Genomic_DNA"/>
</dbReference>
<evidence type="ECO:0000313" key="3">
    <source>
        <dbReference type="Proteomes" id="UP000279236"/>
    </source>
</evidence>
<feature type="region of interest" description="Disordered" evidence="1">
    <location>
        <begin position="242"/>
        <end position="282"/>
    </location>
</feature>
<organism evidence="2 3">
    <name type="scientific">Apiotrichum porosum</name>
    <dbReference type="NCBI Taxonomy" id="105984"/>
    <lineage>
        <taxon>Eukaryota</taxon>
        <taxon>Fungi</taxon>
        <taxon>Dikarya</taxon>
        <taxon>Basidiomycota</taxon>
        <taxon>Agaricomycotina</taxon>
        <taxon>Tremellomycetes</taxon>
        <taxon>Trichosporonales</taxon>
        <taxon>Trichosporonaceae</taxon>
        <taxon>Apiotrichum</taxon>
    </lineage>
</organism>
<dbReference type="Proteomes" id="UP000279236">
    <property type="component" value="Unassembled WGS sequence"/>
</dbReference>
<feature type="compositionally biased region" description="Polar residues" evidence="1">
    <location>
        <begin position="147"/>
        <end position="163"/>
    </location>
</feature>
<feature type="compositionally biased region" description="Low complexity" evidence="1">
    <location>
        <begin position="1258"/>
        <end position="1280"/>
    </location>
</feature>
<feature type="compositionally biased region" description="Basic and acidic residues" evidence="1">
    <location>
        <begin position="116"/>
        <end position="135"/>
    </location>
</feature>
<proteinExistence type="predicted"/>
<dbReference type="STRING" id="105984.A0A427XV01"/>
<dbReference type="RefSeq" id="XP_028476988.1">
    <property type="nucleotide sequence ID" value="XM_028623095.1"/>
</dbReference>
<accession>A0A427XV01</accession>
<feature type="compositionally biased region" description="Polar residues" evidence="1">
    <location>
        <begin position="248"/>
        <end position="263"/>
    </location>
</feature>